<organism evidence="1 2">
    <name type="scientific">Levilactobacillus fuyuanensis</name>
    <dbReference type="NCBI Taxonomy" id="2486022"/>
    <lineage>
        <taxon>Bacteria</taxon>
        <taxon>Bacillati</taxon>
        <taxon>Bacillota</taxon>
        <taxon>Bacilli</taxon>
        <taxon>Lactobacillales</taxon>
        <taxon>Lactobacillaceae</taxon>
        <taxon>Levilactobacillus</taxon>
    </lineage>
</organism>
<proteinExistence type="predicted"/>
<name>A0ABW4H5D3_9LACO</name>
<sequence>MMSEWAAIQETLFLMHDGLLVESLAREAEDEAEDEMPRAK</sequence>
<dbReference type="EMBL" id="JBHTOM010000012">
    <property type="protein sequence ID" value="MFD1549768.1"/>
    <property type="molecule type" value="Genomic_DNA"/>
</dbReference>
<evidence type="ECO:0000313" key="2">
    <source>
        <dbReference type="Proteomes" id="UP001597195"/>
    </source>
</evidence>
<gene>
    <name evidence="1" type="ORF">ACFQ5T_08650</name>
</gene>
<protein>
    <submittedName>
        <fullName evidence="1">Uncharacterized protein</fullName>
    </submittedName>
</protein>
<evidence type="ECO:0000313" key="1">
    <source>
        <dbReference type="EMBL" id="MFD1549768.1"/>
    </source>
</evidence>
<dbReference type="Proteomes" id="UP001597195">
    <property type="component" value="Unassembled WGS sequence"/>
</dbReference>
<reference evidence="2" key="1">
    <citation type="journal article" date="2019" name="Int. J. Syst. Evol. Microbiol.">
        <title>The Global Catalogue of Microorganisms (GCM) 10K type strain sequencing project: providing services to taxonomists for standard genome sequencing and annotation.</title>
        <authorList>
            <consortium name="The Broad Institute Genomics Platform"/>
            <consortium name="The Broad Institute Genome Sequencing Center for Infectious Disease"/>
            <person name="Wu L."/>
            <person name="Ma J."/>
        </authorList>
    </citation>
    <scope>NUCLEOTIDE SEQUENCE [LARGE SCALE GENOMIC DNA]</scope>
    <source>
        <strain evidence="2">CCM 8906</strain>
    </source>
</reference>
<accession>A0ABW4H5D3</accession>
<dbReference type="RefSeq" id="WP_263853802.1">
    <property type="nucleotide sequence ID" value="NZ_JBHTOM010000012.1"/>
</dbReference>
<comment type="caution">
    <text evidence="1">The sequence shown here is derived from an EMBL/GenBank/DDBJ whole genome shotgun (WGS) entry which is preliminary data.</text>
</comment>
<keyword evidence="2" id="KW-1185">Reference proteome</keyword>